<dbReference type="EMBL" id="OW240912">
    <property type="protein sequence ID" value="CAH2223151.1"/>
    <property type="molecule type" value="Genomic_DNA"/>
</dbReference>
<organism evidence="1 2">
    <name type="scientific">Pelobates cultripes</name>
    <name type="common">Western spadefoot toad</name>
    <dbReference type="NCBI Taxonomy" id="61616"/>
    <lineage>
        <taxon>Eukaryota</taxon>
        <taxon>Metazoa</taxon>
        <taxon>Chordata</taxon>
        <taxon>Craniata</taxon>
        <taxon>Vertebrata</taxon>
        <taxon>Euteleostomi</taxon>
        <taxon>Amphibia</taxon>
        <taxon>Batrachia</taxon>
        <taxon>Anura</taxon>
        <taxon>Pelobatoidea</taxon>
        <taxon>Pelobatidae</taxon>
        <taxon>Pelobates</taxon>
    </lineage>
</organism>
<reference evidence="1" key="1">
    <citation type="submission" date="2022-03" db="EMBL/GenBank/DDBJ databases">
        <authorList>
            <person name="Alioto T."/>
            <person name="Alioto T."/>
            <person name="Gomez Garrido J."/>
        </authorList>
    </citation>
    <scope>NUCLEOTIDE SEQUENCE</scope>
</reference>
<dbReference type="Proteomes" id="UP001295444">
    <property type="component" value="Chromosome 01"/>
</dbReference>
<accession>A0AAD1R4A3</accession>
<proteinExistence type="predicted"/>
<sequence>ITQHNYTPLIQMCKNDAEKWKAANLSWLGKINAFKMMTLPSLLCIFHMLPVAIPLSWCKTLQTVCHSFIWGGKRPRLPLTVLQKPPAPGGVGLPNIRLYLKASILTTGITLHTQKGQIQWIDLEGKHLKNQSITEYMWTPKHLRPPEKDMLPTTQLTLHVWDEFMHKLDYGKKIHPKAPISVLEQISPIGSLVRWRM</sequence>
<evidence type="ECO:0000313" key="1">
    <source>
        <dbReference type="EMBL" id="CAH2223151.1"/>
    </source>
</evidence>
<evidence type="ECO:0000313" key="2">
    <source>
        <dbReference type="Proteomes" id="UP001295444"/>
    </source>
</evidence>
<gene>
    <name evidence="1" type="ORF">PECUL_23A029052</name>
</gene>
<feature type="non-terminal residue" evidence="1">
    <location>
        <position position="1"/>
    </location>
</feature>
<dbReference type="PANTHER" id="PTHR31635:SF196">
    <property type="entry name" value="REVERSE TRANSCRIPTASE DOMAIN-CONTAINING PROTEIN-RELATED"/>
    <property type="match status" value="1"/>
</dbReference>
<protein>
    <recommendedName>
        <fullName evidence="3">Reverse transcriptase</fullName>
    </recommendedName>
</protein>
<name>A0AAD1R4A3_PELCU</name>
<evidence type="ECO:0008006" key="3">
    <source>
        <dbReference type="Google" id="ProtNLM"/>
    </source>
</evidence>
<dbReference type="AlphaFoldDB" id="A0AAD1R4A3"/>
<keyword evidence="2" id="KW-1185">Reference proteome</keyword>
<dbReference type="PANTHER" id="PTHR31635">
    <property type="entry name" value="REVERSE TRANSCRIPTASE DOMAIN-CONTAINING PROTEIN-RELATED"/>
    <property type="match status" value="1"/>
</dbReference>